<evidence type="ECO:0000313" key="2">
    <source>
        <dbReference type="EMBL" id="RZC51086.1"/>
    </source>
</evidence>
<protein>
    <submittedName>
        <fullName evidence="2">Uncharacterized protein</fullName>
    </submittedName>
</protein>
<dbReference type="Gramene" id="RZC51086">
    <property type="protein sequence ID" value="RZC51086"/>
    <property type="gene ID" value="C5167_019519"/>
</dbReference>
<accession>A0A4Y7ISH1</accession>
<dbReference type="SUPFAM" id="SSF52799">
    <property type="entry name" value="(Phosphotyrosine protein) phosphatases II"/>
    <property type="match status" value="1"/>
</dbReference>
<dbReference type="STRING" id="3469.A0A4Y7ISH1"/>
<name>A0A4Y7ISH1_PAPSO</name>
<organism evidence="2 3">
    <name type="scientific">Papaver somniferum</name>
    <name type="common">Opium poppy</name>
    <dbReference type="NCBI Taxonomy" id="3469"/>
    <lineage>
        <taxon>Eukaryota</taxon>
        <taxon>Viridiplantae</taxon>
        <taxon>Streptophyta</taxon>
        <taxon>Embryophyta</taxon>
        <taxon>Tracheophyta</taxon>
        <taxon>Spermatophyta</taxon>
        <taxon>Magnoliopsida</taxon>
        <taxon>Ranunculales</taxon>
        <taxon>Papaveraceae</taxon>
        <taxon>Papaveroideae</taxon>
        <taxon>Papaver</taxon>
    </lineage>
</organism>
<feature type="region of interest" description="Disordered" evidence="1">
    <location>
        <begin position="41"/>
        <end position="81"/>
    </location>
</feature>
<reference evidence="2 3" key="1">
    <citation type="journal article" date="2018" name="Science">
        <title>The opium poppy genome and morphinan production.</title>
        <authorList>
            <person name="Guo L."/>
            <person name="Winzer T."/>
            <person name="Yang X."/>
            <person name="Li Y."/>
            <person name="Ning Z."/>
            <person name="He Z."/>
            <person name="Teodor R."/>
            <person name="Lu Y."/>
            <person name="Bowser T.A."/>
            <person name="Graham I.A."/>
            <person name="Ye K."/>
        </authorList>
    </citation>
    <scope>NUCLEOTIDE SEQUENCE [LARGE SCALE GENOMIC DNA]</scope>
    <source>
        <strain evidence="3">cv. HN1</strain>
        <tissue evidence="2">Leaves</tissue>
    </source>
</reference>
<dbReference type="AlphaFoldDB" id="A0A4Y7ISH1"/>
<dbReference type="Proteomes" id="UP000316621">
    <property type="component" value="Chromosome 2"/>
</dbReference>
<dbReference type="InterPro" id="IPR029021">
    <property type="entry name" value="Prot-tyrosine_phosphatase-like"/>
</dbReference>
<evidence type="ECO:0000313" key="3">
    <source>
        <dbReference type="Proteomes" id="UP000316621"/>
    </source>
</evidence>
<sequence length="162" mass="18420">MRSQPLSVNKAIETFQTARPPGIYKQDYIDALYAFYHETKPEDASCPNTPEWKRSSDLNGESMRDDEDDGGGIITRSQDNQVPTEVLTNDDVLGDAIPWDQQEAMREFCNYNLKLGAGAKGTAQFPGSHRFTQQGKLTIVEAEVLLCYMESRWYTIYDAYNF</sequence>
<dbReference type="Gene3D" id="3.90.190.10">
    <property type="entry name" value="Protein tyrosine phosphatase superfamily"/>
    <property type="match status" value="1"/>
</dbReference>
<dbReference type="EMBL" id="CM010716">
    <property type="protein sequence ID" value="RZC51086.1"/>
    <property type="molecule type" value="Genomic_DNA"/>
</dbReference>
<keyword evidence="3" id="KW-1185">Reference proteome</keyword>
<evidence type="ECO:0000256" key="1">
    <source>
        <dbReference type="SAM" id="MobiDB-lite"/>
    </source>
</evidence>
<dbReference type="InterPro" id="IPR051029">
    <property type="entry name" value="mRNA_Capping_Enz/RNA_Phosphat"/>
</dbReference>
<dbReference type="GO" id="GO:0006370">
    <property type="term" value="P:7-methylguanosine mRNA capping"/>
    <property type="evidence" value="ECO:0007669"/>
    <property type="project" value="TreeGrafter"/>
</dbReference>
<dbReference type="GO" id="GO:0004484">
    <property type="term" value="F:mRNA guanylyltransferase activity"/>
    <property type="evidence" value="ECO:0007669"/>
    <property type="project" value="TreeGrafter"/>
</dbReference>
<dbReference type="PANTHER" id="PTHR10367">
    <property type="entry name" value="MRNA-CAPPING ENZYME"/>
    <property type="match status" value="1"/>
</dbReference>
<dbReference type="PANTHER" id="PTHR10367:SF17">
    <property type="entry name" value="MRNA-CAPPING ENZYME"/>
    <property type="match status" value="1"/>
</dbReference>
<gene>
    <name evidence="2" type="ORF">C5167_019519</name>
</gene>
<proteinExistence type="predicted"/>